<protein>
    <submittedName>
        <fullName evidence="1">Uncharacterized protein</fullName>
    </submittedName>
</protein>
<accession>A0ABU7X625</accession>
<dbReference type="RefSeq" id="WP_331790036.1">
    <property type="nucleotide sequence ID" value="NZ_JAVFKM010000040.1"/>
</dbReference>
<gene>
    <name evidence="1" type="ORF">RB636_39335</name>
</gene>
<comment type="caution">
    <text evidence="1">The sequence shown here is derived from an EMBL/GenBank/DDBJ whole genome shotgun (WGS) entry which is preliminary data.</text>
</comment>
<organism evidence="1 2">
    <name type="scientific">Streptomyces chrestomyceticus</name>
    <dbReference type="NCBI Taxonomy" id="68185"/>
    <lineage>
        <taxon>Bacteria</taxon>
        <taxon>Bacillati</taxon>
        <taxon>Actinomycetota</taxon>
        <taxon>Actinomycetes</taxon>
        <taxon>Kitasatosporales</taxon>
        <taxon>Streptomycetaceae</taxon>
        <taxon>Streptomyces</taxon>
    </lineage>
</organism>
<name>A0ABU7X625_9ACTN</name>
<sequence length="308" mass="33166">MTTDAWQVLSRSLQTLRAEFDNTYGRYNGLAAPGSPGSMELCEDRGLAGEWGARPVHDAHLAAISPVMAVMDHLDSLGLLFTSPGGLMASHTVARGALDIATQPWFLLEPGIDARERVRRHMNYRLQSLKEQSLMVADLEASPGAQQHLQHLRERTEQILRAARHNGFSVKGKTADKFRPCYLGSSPAPSTTGLAGQIVAPGGSPLGTLLWRATSAVAHGQAHGLMMFCAEAPGAPGTGPEDHFVYRQLQFSPQEAAQRCAGAPLATLSMLRRLYAHCGWPADNLERAGSELARAWLHISGMSRATAA</sequence>
<dbReference type="Proteomes" id="UP001348265">
    <property type="component" value="Unassembled WGS sequence"/>
</dbReference>
<reference evidence="1 2" key="1">
    <citation type="submission" date="2023-08" db="EMBL/GenBank/DDBJ databases">
        <authorList>
            <person name="Sharma P."/>
            <person name="Verma V."/>
            <person name="Mohan M.K."/>
            <person name="Dubey A.K."/>
        </authorList>
    </citation>
    <scope>NUCLEOTIDE SEQUENCE [LARGE SCALE GENOMIC DNA]</scope>
    <source>
        <strain evidence="1 2">ADP4</strain>
    </source>
</reference>
<evidence type="ECO:0000313" key="1">
    <source>
        <dbReference type="EMBL" id="MEF3119218.1"/>
    </source>
</evidence>
<evidence type="ECO:0000313" key="2">
    <source>
        <dbReference type="Proteomes" id="UP001348265"/>
    </source>
</evidence>
<dbReference type="EMBL" id="JAVFKM010000040">
    <property type="protein sequence ID" value="MEF3119218.1"/>
    <property type="molecule type" value="Genomic_DNA"/>
</dbReference>
<keyword evidence="2" id="KW-1185">Reference proteome</keyword>
<proteinExistence type="predicted"/>